<dbReference type="SUPFAM" id="SSF75138">
    <property type="entry name" value="HprK N-terminal domain-like"/>
    <property type="match status" value="1"/>
</dbReference>
<dbReference type="InterPro" id="IPR028979">
    <property type="entry name" value="Ser_kin/Pase_Hpr-like_N_sf"/>
</dbReference>
<keyword evidence="2" id="KW-1185">Reference proteome</keyword>
<dbReference type="Proteomes" id="UP000659630">
    <property type="component" value="Unassembled WGS sequence"/>
</dbReference>
<reference evidence="1" key="1">
    <citation type="submission" date="2020-08" db="EMBL/GenBank/DDBJ databases">
        <title>Genome public.</title>
        <authorList>
            <person name="Liu C."/>
            <person name="Sun Q."/>
        </authorList>
    </citation>
    <scope>NUCLEOTIDE SEQUENCE</scope>
    <source>
        <strain evidence="1">BX8</strain>
    </source>
</reference>
<accession>A0A923I7L3</accession>
<evidence type="ECO:0000313" key="2">
    <source>
        <dbReference type="Proteomes" id="UP000659630"/>
    </source>
</evidence>
<dbReference type="RefSeq" id="WP_186888125.1">
    <property type="nucleotide sequence ID" value="NZ_JACONZ010000003.1"/>
</dbReference>
<gene>
    <name evidence="1" type="ORF">H8S23_09595</name>
</gene>
<name>A0A923I7L3_9FIRM</name>
<evidence type="ECO:0000313" key="1">
    <source>
        <dbReference type="EMBL" id="MBC5581761.1"/>
    </source>
</evidence>
<dbReference type="EMBL" id="JACONZ010000003">
    <property type="protein sequence ID" value="MBC5581761.1"/>
    <property type="molecule type" value="Genomic_DNA"/>
</dbReference>
<dbReference type="AlphaFoldDB" id="A0A923I7L3"/>
<organism evidence="1 2">
    <name type="scientific">Anaerofilum hominis</name>
    <dbReference type="NCBI Taxonomy" id="2763016"/>
    <lineage>
        <taxon>Bacteria</taxon>
        <taxon>Bacillati</taxon>
        <taxon>Bacillota</taxon>
        <taxon>Clostridia</taxon>
        <taxon>Eubacteriales</taxon>
        <taxon>Oscillospiraceae</taxon>
        <taxon>Anaerofilum</taxon>
    </lineage>
</organism>
<evidence type="ECO:0008006" key="3">
    <source>
        <dbReference type="Google" id="ProtNLM"/>
    </source>
</evidence>
<protein>
    <recommendedName>
        <fullName evidence="3">DRTGG domain-containing protein</fullName>
    </recommendedName>
</protein>
<comment type="caution">
    <text evidence="1">The sequence shown here is derived from an EMBL/GenBank/DDBJ whole genome shotgun (WGS) entry which is preliminary data.</text>
</comment>
<proteinExistence type="predicted"/>
<sequence>MTAAELCERCGFTPAFPLPEPDKEIRGGFCGDLLSWAMGRAGEGCAWCTVMGSINAVAVASLADAALIVLCHDAVLMEDARARAAQQGINIALTPLPEFEAAAAVAGQLLPR</sequence>